<feature type="signal peptide" evidence="10">
    <location>
        <begin position="1"/>
        <end position="22"/>
    </location>
</feature>
<dbReference type="Pfam" id="PF01179">
    <property type="entry name" value="Cu_amine_oxid"/>
    <property type="match status" value="1"/>
</dbReference>
<proteinExistence type="inferred from homology"/>
<gene>
    <name evidence="14" type="ORF">AXF42_Ash010568</name>
</gene>
<dbReference type="PROSITE" id="PS01165">
    <property type="entry name" value="COPPER_AMINE_OXID_2"/>
    <property type="match status" value="1"/>
</dbReference>
<reference evidence="14 15" key="1">
    <citation type="journal article" date="2017" name="Nature">
        <title>The Apostasia genome and the evolution of orchids.</title>
        <authorList>
            <person name="Zhang G.Q."/>
            <person name="Liu K.W."/>
            <person name="Li Z."/>
            <person name="Lohaus R."/>
            <person name="Hsiao Y.Y."/>
            <person name="Niu S.C."/>
            <person name="Wang J.Y."/>
            <person name="Lin Y.C."/>
            <person name="Xu Q."/>
            <person name="Chen L.J."/>
            <person name="Yoshida K."/>
            <person name="Fujiwara S."/>
            <person name="Wang Z.W."/>
            <person name="Zhang Y.Q."/>
            <person name="Mitsuda N."/>
            <person name="Wang M."/>
            <person name="Liu G.H."/>
            <person name="Pecoraro L."/>
            <person name="Huang H.X."/>
            <person name="Xiao X.J."/>
            <person name="Lin M."/>
            <person name="Wu X.Y."/>
            <person name="Wu W.L."/>
            <person name="Chen Y.Y."/>
            <person name="Chang S.B."/>
            <person name="Sakamoto S."/>
            <person name="Ohme-Takagi M."/>
            <person name="Yagi M."/>
            <person name="Zeng S.J."/>
            <person name="Shen C.Y."/>
            <person name="Yeh C.M."/>
            <person name="Luo Y.B."/>
            <person name="Tsai W.C."/>
            <person name="Van de Peer Y."/>
            <person name="Liu Z.J."/>
        </authorList>
    </citation>
    <scope>NUCLEOTIDE SEQUENCE [LARGE SCALE GENOMIC DNA]</scope>
    <source>
        <strain evidence="15">cv. Shenzhen</strain>
        <tissue evidence="14">Stem</tissue>
    </source>
</reference>
<dbReference type="PANTHER" id="PTHR10638">
    <property type="entry name" value="COPPER AMINE OXIDASE"/>
    <property type="match status" value="1"/>
</dbReference>
<keyword evidence="10" id="KW-0732">Signal</keyword>
<dbReference type="GO" id="GO:0008131">
    <property type="term" value="F:primary methylamine oxidase activity"/>
    <property type="evidence" value="ECO:0007669"/>
    <property type="project" value="InterPro"/>
</dbReference>
<evidence type="ECO:0000313" key="15">
    <source>
        <dbReference type="Proteomes" id="UP000236161"/>
    </source>
</evidence>
<comment type="PTM">
    <text evidence="8 9">Topaquinone (TPQ) is generated by copper-dependent autoxidation of a specific tyrosyl residue.</text>
</comment>
<dbReference type="InterPro" id="IPR016182">
    <property type="entry name" value="Cu_amine_oxidase_N-reg"/>
</dbReference>
<dbReference type="FunFam" id="3.10.450.40:FF:000005">
    <property type="entry name" value="Amine oxidase"/>
    <property type="match status" value="1"/>
</dbReference>
<dbReference type="InterPro" id="IPR049948">
    <property type="entry name" value="Cu_Am_ox_TPQ-bd"/>
</dbReference>
<dbReference type="PROSITE" id="PS01164">
    <property type="entry name" value="COPPER_AMINE_OXID_1"/>
    <property type="match status" value="1"/>
</dbReference>
<evidence type="ECO:0000256" key="4">
    <source>
        <dbReference type="ARBA" id="ARBA00023002"/>
    </source>
</evidence>
<keyword evidence="3 7" id="KW-0801">TPQ</keyword>
<comment type="cofactor">
    <cofactor evidence="9">
        <name>Cu cation</name>
        <dbReference type="ChEBI" id="CHEBI:23378"/>
    </cofactor>
    <text evidence="9">Contains 1 topaquinone per subunit.</text>
</comment>
<feature type="domain" description="Copper amine oxidase N2-terminal" evidence="12">
    <location>
        <begin position="23"/>
        <end position="109"/>
    </location>
</feature>
<evidence type="ECO:0000259" key="12">
    <source>
        <dbReference type="Pfam" id="PF02727"/>
    </source>
</evidence>
<keyword evidence="5 9" id="KW-0186">Copper</keyword>
<dbReference type="InterPro" id="IPR015800">
    <property type="entry name" value="Cu_amine_oxidase_N2"/>
</dbReference>
<evidence type="ECO:0000256" key="7">
    <source>
        <dbReference type="PIRSR" id="PIRSR600269-50"/>
    </source>
</evidence>
<name>A0A2I0A6G5_9ASPA</name>
<evidence type="ECO:0000259" key="11">
    <source>
        <dbReference type="Pfam" id="PF01179"/>
    </source>
</evidence>
<dbReference type="SUPFAM" id="SSF54416">
    <property type="entry name" value="Amine oxidase N-terminal region"/>
    <property type="match status" value="2"/>
</dbReference>
<dbReference type="Pfam" id="PF02727">
    <property type="entry name" value="Cu_amine_oxidN2"/>
    <property type="match status" value="1"/>
</dbReference>
<evidence type="ECO:0000259" key="13">
    <source>
        <dbReference type="Pfam" id="PF02728"/>
    </source>
</evidence>
<keyword evidence="2 9" id="KW-0479">Metal-binding</keyword>
<dbReference type="InterPro" id="IPR036460">
    <property type="entry name" value="Cu_amine_oxidase_C_sf"/>
</dbReference>
<dbReference type="Gene3D" id="2.70.98.20">
    <property type="entry name" value="Copper amine oxidase, catalytic domain"/>
    <property type="match status" value="1"/>
</dbReference>
<feature type="chain" id="PRO_5014179133" description="Amine oxidase" evidence="10">
    <location>
        <begin position="23"/>
        <end position="662"/>
    </location>
</feature>
<feature type="domain" description="Copper amine oxidase N3-terminal" evidence="13">
    <location>
        <begin position="117"/>
        <end position="214"/>
    </location>
</feature>
<feature type="active site" description="Schiff-base intermediate with substrate; via topaquinone" evidence="7">
    <location>
        <position position="407"/>
    </location>
</feature>
<evidence type="ECO:0000256" key="3">
    <source>
        <dbReference type="ARBA" id="ARBA00022772"/>
    </source>
</evidence>
<dbReference type="GO" id="GO:0005507">
    <property type="term" value="F:copper ion binding"/>
    <property type="evidence" value="ECO:0007669"/>
    <property type="project" value="InterPro"/>
</dbReference>
<keyword evidence="6" id="KW-1015">Disulfide bond</keyword>
<dbReference type="EC" id="1.4.3.-" evidence="9"/>
<dbReference type="GO" id="GO:0048038">
    <property type="term" value="F:quinone binding"/>
    <property type="evidence" value="ECO:0007669"/>
    <property type="project" value="InterPro"/>
</dbReference>
<evidence type="ECO:0000313" key="14">
    <source>
        <dbReference type="EMBL" id="PKA51128.1"/>
    </source>
</evidence>
<dbReference type="STRING" id="1088818.A0A2I0A6G5"/>
<dbReference type="InterPro" id="IPR000269">
    <property type="entry name" value="Cu_amine_oxidase"/>
</dbReference>
<dbReference type="Gene3D" id="3.10.450.40">
    <property type="match status" value="2"/>
</dbReference>
<dbReference type="SUPFAM" id="SSF49998">
    <property type="entry name" value="Amine oxidase catalytic domain"/>
    <property type="match status" value="1"/>
</dbReference>
<organism evidence="14 15">
    <name type="scientific">Apostasia shenzhenica</name>
    <dbReference type="NCBI Taxonomy" id="1088818"/>
    <lineage>
        <taxon>Eukaryota</taxon>
        <taxon>Viridiplantae</taxon>
        <taxon>Streptophyta</taxon>
        <taxon>Embryophyta</taxon>
        <taxon>Tracheophyta</taxon>
        <taxon>Spermatophyta</taxon>
        <taxon>Magnoliopsida</taxon>
        <taxon>Liliopsida</taxon>
        <taxon>Asparagales</taxon>
        <taxon>Orchidaceae</taxon>
        <taxon>Apostasioideae</taxon>
        <taxon>Apostasia</taxon>
    </lineage>
</organism>
<dbReference type="InterPro" id="IPR015798">
    <property type="entry name" value="Cu_amine_oxidase_C"/>
</dbReference>
<evidence type="ECO:0000256" key="6">
    <source>
        <dbReference type="ARBA" id="ARBA00023157"/>
    </source>
</evidence>
<dbReference type="EMBL" id="KZ452014">
    <property type="protein sequence ID" value="PKA51128.1"/>
    <property type="molecule type" value="Genomic_DNA"/>
</dbReference>
<dbReference type="FunFam" id="3.10.450.40:FF:000012">
    <property type="entry name" value="Amine oxidase"/>
    <property type="match status" value="1"/>
</dbReference>
<dbReference type="Pfam" id="PF02728">
    <property type="entry name" value="Cu_amine_oxidN3"/>
    <property type="match status" value="1"/>
</dbReference>
<keyword evidence="4 9" id="KW-0560">Oxidoreductase</keyword>
<evidence type="ECO:0000256" key="1">
    <source>
        <dbReference type="ARBA" id="ARBA00007983"/>
    </source>
</evidence>
<dbReference type="AlphaFoldDB" id="A0A2I0A6G5"/>
<comment type="similarity">
    <text evidence="1 9">Belongs to the copper/topaquinone oxidase family.</text>
</comment>
<evidence type="ECO:0000256" key="5">
    <source>
        <dbReference type="ARBA" id="ARBA00023008"/>
    </source>
</evidence>
<evidence type="ECO:0000256" key="10">
    <source>
        <dbReference type="SAM" id="SignalP"/>
    </source>
</evidence>
<dbReference type="Proteomes" id="UP000236161">
    <property type="component" value="Unassembled WGS sequence"/>
</dbReference>
<dbReference type="PANTHER" id="PTHR10638:SF71">
    <property type="entry name" value="AMINE OXIDASE"/>
    <property type="match status" value="1"/>
</dbReference>
<sequence>MRGKITPFFLLFFSVIFFFAHPHPLDPLTPSEISSIRRIIRSSPFFSSKPLAFHYVGLDEPDKLAVLSWQSNPSAAPLPLLRAFVILRSGGRTHEISVDLTNSSVASHRLHTGHGYPMFTVAELAAVSSLPFNYTPFVESVKKRGVELKNVICTAFAAGWHGNAKQGRRVAKVQCFVAGETVNLYMRPLEGITMAVDLEATEIINYVDRLVVPVPAAAGTDYRASRQMPPFGPRAKPVAVAQPQGKGFAIDGCVVRWANWEFHMGFDVWAGLVISAASVVGPGEDSGVRRSVLYRAFVSEVFVPYMDPSEEWYYKVFFDGGEYGLGPYTASLETMIDCPANAEFMDGYYATGDGSPVKVSRAFCVFERYAGDTSWRHTETLIPGEVVTEAREEVSLVVRTVTTSANYDYVFDWEFKTSGSIKISAALTGTLEVRATDYTNADQISGEQYGTLVAPNTIGVLHDHFITYHLDLDVAGPPNSFVKARFRPARTGGGPRKSYWTVAAETARTEADARVKVSAGPPAELLVVNPAAKTKLGNAAGYRLIPGAAVATSLLSDDDYPQIRASFTRKQLWVTPYNKSEKWVSGLYVDQSRGDDNLAAWSMRNRAIENTDIVLWYTIGFRHIPCQEDFPVMPMLAGGFELRPFNFFETNPLIKTVPFSKG</sequence>
<keyword evidence="15" id="KW-1185">Reference proteome</keyword>
<dbReference type="InterPro" id="IPR049947">
    <property type="entry name" value="Cu_Am_Ox_Cu-bd"/>
</dbReference>
<feature type="active site" description="Proton acceptor" evidence="7">
    <location>
        <position position="319"/>
    </location>
</feature>
<evidence type="ECO:0000256" key="8">
    <source>
        <dbReference type="PIRSR" id="PIRSR600269-51"/>
    </source>
</evidence>
<evidence type="ECO:0000256" key="2">
    <source>
        <dbReference type="ARBA" id="ARBA00022723"/>
    </source>
</evidence>
<feature type="modified residue" description="2',4',5'-topaquinone" evidence="8">
    <location>
        <position position="407"/>
    </location>
</feature>
<accession>A0A2I0A6G5</accession>
<feature type="domain" description="Copper amine oxidase catalytic" evidence="11">
    <location>
        <begin position="240"/>
        <end position="653"/>
    </location>
</feature>
<evidence type="ECO:0000256" key="9">
    <source>
        <dbReference type="RuleBase" id="RU000672"/>
    </source>
</evidence>
<dbReference type="InterPro" id="IPR015802">
    <property type="entry name" value="Cu_amine_oxidase_N3"/>
</dbReference>
<dbReference type="GO" id="GO:0009308">
    <property type="term" value="P:amine metabolic process"/>
    <property type="evidence" value="ECO:0007669"/>
    <property type="project" value="UniProtKB-UniRule"/>
</dbReference>
<protein>
    <recommendedName>
        <fullName evidence="9">Amine oxidase</fullName>
        <ecNumber evidence="9">1.4.3.-</ecNumber>
    </recommendedName>
</protein>
<dbReference type="OrthoDB" id="5379943at2759"/>